<dbReference type="InterPro" id="IPR045090">
    <property type="entry name" value="Pept_M3A_M3B"/>
</dbReference>
<dbReference type="EnsemblBacteria" id="ABY35806">
    <property type="protein sequence ID" value="ABY35806"/>
    <property type="gene ID" value="Caur_2600"/>
</dbReference>
<keyword evidence="2 6" id="KW-0479">Metal-binding</keyword>
<evidence type="ECO:0000259" key="7">
    <source>
        <dbReference type="Pfam" id="PF01432"/>
    </source>
</evidence>
<dbReference type="Proteomes" id="UP000002008">
    <property type="component" value="Chromosome"/>
</dbReference>
<dbReference type="NCBIfam" id="TIGR00181">
    <property type="entry name" value="pepF"/>
    <property type="match status" value="1"/>
</dbReference>
<dbReference type="STRING" id="324602.Caur_2600"/>
<dbReference type="InterPro" id="IPR001567">
    <property type="entry name" value="Pept_M3A_M3B_dom"/>
</dbReference>
<dbReference type="GO" id="GO:0046872">
    <property type="term" value="F:metal ion binding"/>
    <property type="evidence" value="ECO:0007669"/>
    <property type="project" value="UniProtKB-UniRule"/>
</dbReference>
<dbReference type="InterPro" id="IPR013647">
    <property type="entry name" value="OligopepF_N_dom"/>
</dbReference>
<gene>
    <name evidence="9" type="ordered locus">Caur_2600</name>
</gene>
<evidence type="ECO:0000259" key="8">
    <source>
        <dbReference type="Pfam" id="PF08439"/>
    </source>
</evidence>
<dbReference type="PANTHER" id="PTHR11804:SF84">
    <property type="entry name" value="SACCHAROLYSIN"/>
    <property type="match status" value="1"/>
</dbReference>
<sequence length="602" mass="68719">MTTTTSKVPTRAEVPEEYTWDLSQIFPDVAAWEQELSAVEARAQELAALQGTLAQGPAQLLTALTLRDEVGRRLYAIYVYATHLKDSDSTNPVGQGLAERASSFAARIQAALAFIEPELLTIPAETIEAWVDATPDLHVYRYELEKLNRQRAHIRSAEVEQVMAEFSDLVRTPYRTFSMLTDSDLQFPTIEDENGQPVQLSHARYGRLLESQDRRVRRDAFKGYYSAFLPFRNTIATTLGAAIRSHVIEARLRNYSSALEAALAPNEIPVEVYHNLIATVEANLPRFHRYLSVRRRLLGLDELHFYDLYVQPVPDVELTIPYHEACDLMRSAFRPLGEEYSAALEQMFSRRWIDVYENVGKRSGAYSGGSYGTPPYILLNYQDRLRDVFTLAHELGHSLHSYFTRTHQPFVYGNYTIFVAEVASTLNEALLTHYMLTNGADEALRRRLLAQQIEEIRGTIFRQTMFAAFELWMHERAERGQPLTADALSQYYRDLVIRYHGPELQVDDELAYEWMRIPHFYYNFYVYQYATGISAALALSRQIINEGQPAIERYLRFLRSGSSRSSIDLLRDAGVDMTSPEPIQAAMDTFAGLVDQLEQLAG</sequence>
<evidence type="ECO:0000313" key="9">
    <source>
        <dbReference type="EMBL" id="ABY35806.1"/>
    </source>
</evidence>
<dbReference type="Gene3D" id="1.20.140.70">
    <property type="entry name" value="Oligopeptidase f, N-terminal domain"/>
    <property type="match status" value="1"/>
</dbReference>
<evidence type="ECO:0000256" key="4">
    <source>
        <dbReference type="ARBA" id="ARBA00022833"/>
    </source>
</evidence>
<name>A9WIS9_CHLAA</name>
<dbReference type="SUPFAM" id="SSF55486">
    <property type="entry name" value="Metalloproteases ('zincins'), catalytic domain"/>
    <property type="match status" value="1"/>
</dbReference>
<evidence type="ECO:0000256" key="5">
    <source>
        <dbReference type="ARBA" id="ARBA00023049"/>
    </source>
</evidence>
<dbReference type="PANTHER" id="PTHR11804">
    <property type="entry name" value="PROTEASE M3 THIMET OLIGOPEPTIDASE-RELATED"/>
    <property type="match status" value="1"/>
</dbReference>
<dbReference type="EMBL" id="CP000909">
    <property type="protein sequence ID" value="ABY35806.1"/>
    <property type="molecule type" value="Genomic_DNA"/>
</dbReference>
<evidence type="ECO:0000313" key="10">
    <source>
        <dbReference type="Proteomes" id="UP000002008"/>
    </source>
</evidence>
<dbReference type="GO" id="GO:0006518">
    <property type="term" value="P:peptide metabolic process"/>
    <property type="evidence" value="ECO:0000318"/>
    <property type="project" value="GO_Central"/>
</dbReference>
<keyword evidence="1 6" id="KW-0645">Protease</keyword>
<reference evidence="10" key="1">
    <citation type="journal article" date="2011" name="BMC Genomics">
        <title>Complete genome sequence of the filamentous anoxygenic phototrophic bacterium Chloroflexus aurantiacus.</title>
        <authorList>
            <person name="Tang K.H."/>
            <person name="Barry K."/>
            <person name="Chertkov O."/>
            <person name="Dalin E."/>
            <person name="Han C.S."/>
            <person name="Hauser L.J."/>
            <person name="Honchak B.M."/>
            <person name="Karbach L.E."/>
            <person name="Land M.L."/>
            <person name="Lapidus A."/>
            <person name="Larimer F.W."/>
            <person name="Mikhailova N."/>
            <person name="Pitluck S."/>
            <person name="Pierson B.K."/>
            <person name="Blankenship R.E."/>
        </authorList>
    </citation>
    <scope>NUCLEOTIDE SEQUENCE [LARGE SCALE GENOMIC DNA]</scope>
    <source>
        <strain evidence="10">ATCC 29366 / DSM 635 / J-10-fl</strain>
    </source>
</reference>
<dbReference type="Gene3D" id="1.10.287.830">
    <property type="entry name" value="putative peptidase helix hairpin domain like"/>
    <property type="match status" value="1"/>
</dbReference>
<dbReference type="EC" id="3.4.24.-" evidence="6"/>
<dbReference type="AlphaFoldDB" id="A9WIS9"/>
<comment type="function">
    <text evidence="6">Has oligopeptidase activity and degrades a variety of small bioactive peptides.</text>
</comment>
<feature type="domain" description="Oligopeptidase F N-terminal" evidence="8">
    <location>
        <begin position="118"/>
        <end position="187"/>
    </location>
</feature>
<keyword evidence="5 6" id="KW-0482">Metalloprotease</keyword>
<keyword evidence="4 6" id="KW-0862">Zinc</keyword>
<proteinExistence type="inferred from homology"/>
<dbReference type="PATRIC" id="fig|324602.8.peg.2928"/>
<dbReference type="InterPro" id="IPR004438">
    <property type="entry name" value="Peptidase_M3B"/>
</dbReference>
<dbReference type="FunCoup" id="A9WIS9">
    <property type="interactions" value="1"/>
</dbReference>
<evidence type="ECO:0000256" key="6">
    <source>
        <dbReference type="RuleBase" id="RU368091"/>
    </source>
</evidence>
<dbReference type="KEGG" id="cau:Caur_2600"/>
<dbReference type="HOGENOM" id="CLU_021290_2_0_0"/>
<evidence type="ECO:0000256" key="2">
    <source>
        <dbReference type="ARBA" id="ARBA00022723"/>
    </source>
</evidence>
<protein>
    <recommendedName>
        <fullName evidence="6">Oligopeptidase F</fullName>
        <ecNumber evidence="6">3.4.24.-</ecNumber>
    </recommendedName>
</protein>
<accession>A9WIS9</accession>
<dbReference type="Gene3D" id="1.10.1370.20">
    <property type="entry name" value="Oligoendopeptidase f, C-terminal domain"/>
    <property type="match status" value="1"/>
</dbReference>
<dbReference type="GO" id="GO:0004222">
    <property type="term" value="F:metalloendopeptidase activity"/>
    <property type="evidence" value="ECO:0000318"/>
    <property type="project" value="GO_Central"/>
</dbReference>
<dbReference type="eggNOG" id="COG1164">
    <property type="taxonomic scope" value="Bacteria"/>
</dbReference>
<dbReference type="Pfam" id="PF08439">
    <property type="entry name" value="Peptidase_M3_N"/>
    <property type="match status" value="1"/>
</dbReference>
<keyword evidence="10" id="KW-1185">Reference proteome</keyword>
<organism evidence="9 10">
    <name type="scientific">Chloroflexus aurantiacus (strain ATCC 29366 / DSM 635 / J-10-fl)</name>
    <dbReference type="NCBI Taxonomy" id="324602"/>
    <lineage>
        <taxon>Bacteria</taxon>
        <taxon>Bacillati</taxon>
        <taxon>Chloroflexota</taxon>
        <taxon>Chloroflexia</taxon>
        <taxon>Chloroflexales</taxon>
        <taxon>Chloroflexineae</taxon>
        <taxon>Chloroflexaceae</taxon>
        <taxon>Chloroflexus</taxon>
    </lineage>
</organism>
<evidence type="ECO:0000256" key="1">
    <source>
        <dbReference type="ARBA" id="ARBA00022670"/>
    </source>
</evidence>
<dbReference type="GO" id="GO:0006508">
    <property type="term" value="P:proteolysis"/>
    <property type="evidence" value="ECO:0000318"/>
    <property type="project" value="GO_Central"/>
</dbReference>
<feature type="domain" description="Peptidase M3A/M3B catalytic" evidence="7">
    <location>
        <begin position="208"/>
        <end position="588"/>
    </location>
</feature>
<dbReference type="CDD" id="cd09608">
    <property type="entry name" value="M3B_PepF"/>
    <property type="match status" value="1"/>
</dbReference>
<keyword evidence="3 6" id="KW-0378">Hydrolase</keyword>
<dbReference type="RefSeq" id="WP_012258459.1">
    <property type="nucleotide sequence ID" value="NC_010175.1"/>
</dbReference>
<comment type="similarity">
    <text evidence="6">Belongs to the peptidase M3B family.</text>
</comment>
<comment type="cofactor">
    <cofactor evidence="6">
        <name>Zn(2+)</name>
        <dbReference type="ChEBI" id="CHEBI:29105"/>
    </cofactor>
    <text evidence="6">Binds 1 zinc ion.</text>
</comment>
<dbReference type="Pfam" id="PF01432">
    <property type="entry name" value="Peptidase_M3"/>
    <property type="match status" value="1"/>
</dbReference>
<dbReference type="InterPro" id="IPR042088">
    <property type="entry name" value="OligoPept_F_C"/>
</dbReference>
<evidence type="ECO:0000256" key="3">
    <source>
        <dbReference type="ARBA" id="ARBA00022801"/>
    </source>
</evidence>
<dbReference type="InParanoid" id="A9WIS9"/>